<proteinExistence type="predicted"/>
<accession>A0A8S5NH01</accession>
<evidence type="ECO:0000313" key="1">
    <source>
        <dbReference type="EMBL" id="DAD94109.1"/>
    </source>
</evidence>
<protein>
    <submittedName>
        <fullName evidence="1">Arc-like DNA binding domain protein</fullName>
    </submittedName>
</protein>
<reference evidence="1" key="1">
    <citation type="journal article" date="2021" name="Proc. Natl. Acad. Sci. U.S.A.">
        <title>A Catalog of Tens of Thousands of Viruses from Human Metagenomes Reveals Hidden Associations with Chronic Diseases.</title>
        <authorList>
            <person name="Tisza M.J."/>
            <person name="Buck C.B."/>
        </authorList>
    </citation>
    <scope>NUCLEOTIDE SEQUENCE</scope>
    <source>
        <strain evidence="1">CtUF252</strain>
    </source>
</reference>
<organism evidence="1">
    <name type="scientific">Siphoviridae sp. ctUF252</name>
    <dbReference type="NCBI Taxonomy" id="2826350"/>
    <lineage>
        <taxon>Viruses</taxon>
        <taxon>Duplodnaviria</taxon>
        <taxon>Heunggongvirae</taxon>
        <taxon>Uroviricota</taxon>
        <taxon>Caudoviricetes</taxon>
    </lineage>
</organism>
<dbReference type="EMBL" id="BK015173">
    <property type="protein sequence ID" value="DAD94109.1"/>
    <property type="molecule type" value="Genomic_DNA"/>
</dbReference>
<name>A0A8S5NH01_9CAUD</name>
<sequence length="56" mass="6660">MSRDYKKENAWKKNKYEEVRGNIDKELGTELKAKLKEEGISIAEWITNNAKKYLKK</sequence>